<comment type="caution">
    <text evidence="2">The sequence shown here is derived from an EMBL/GenBank/DDBJ whole genome shotgun (WGS) entry which is preliminary data.</text>
</comment>
<dbReference type="Proteomes" id="UP000004295">
    <property type="component" value="Unassembled WGS sequence"/>
</dbReference>
<proteinExistence type="predicted"/>
<dbReference type="AlphaFoldDB" id="C3JAJ2"/>
<protein>
    <submittedName>
        <fullName evidence="2">Uncharacterized protein</fullName>
    </submittedName>
</protein>
<feature type="chain" id="PRO_5002926281" evidence="1">
    <location>
        <begin position="20"/>
        <end position="43"/>
    </location>
</feature>
<accession>C3JAJ2</accession>
<dbReference type="STRING" id="553175.POREN0001_0228"/>
<dbReference type="EMBL" id="ACNN01000020">
    <property type="protein sequence ID" value="EEN82727.1"/>
    <property type="molecule type" value="Genomic_DNA"/>
</dbReference>
<evidence type="ECO:0000313" key="3">
    <source>
        <dbReference type="Proteomes" id="UP000004295"/>
    </source>
</evidence>
<reference evidence="2 3" key="1">
    <citation type="submission" date="2009-04" db="EMBL/GenBank/DDBJ databases">
        <authorList>
            <person name="Sebastian Y."/>
            <person name="Madupu R."/>
            <person name="Durkin A.S."/>
            <person name="Torralba M."/>
            <person name="Methe B."/>
            <person name="Sutton G.G."/>
            <person name="Strausberg R.L."/>
            <person name="Nelson K.E."/>
        </authorList>
    </citation>
    <scope>NUCLEOTIDE SEQUENCE [LARGE SCALE GENOMIC DNA]</scope>
    <source>
        <strain evidence="3">ATCC 35406 / BCRC 14492 / JCM 8526 / NCTC 13058 / HG 370</strain>
    </source>
</reference>
<gene>
    <name evidence="2" type="ORF">POREN0001_0228</name>
</gene>
<keyword evidence="1" id="KW-0732">Signal</keyword>
<organism evidence="2 3">
    <name type="scientific">Porphyromonas endodontalis (strain ATCC 35406 / DSM 24491 / JCM 8526 / CCUG 16442 / BCRC 14492 / NCTC 13058 / HG 370)</name>
    <name type="common">Bacteroides endodontalis</name>
    <dbReference type="NCBI Taxonomy" id="553175"/>
    <lineage>
        <taxon>Bacteria</taxon>
        <taxon>Pseudomonadati</taxon>
        <taxon>Bacteroidota</taxon>
        <taxon>Bacteroidia</taxon>
        <taxon>Bacteroidales</taxon>
        <taxon>Porphyromonadaceae</taxon>
        <taxon>Porphyromonas</taxon>
    </lineage>
</organism>
<keyword evidence="3" id="KW-1185">Reference proteome</keyword>
<name>C3JAJ2_POREA</name>
<evidence type="ECO:0000313" key="2">
    <source>
        <dbReference type="EMBL" id="EEN82727.1"/>
    </source>
</evidence>
<sequence length="43" mass="4953">MCYNSYLFACKALYFLVSASLSLPPNPWRVDSRSPIRKRGKSE</sequence>
<feature type="signal peptide" evidence="1">
    <location>
        <begin position="1"/>
        <end position="19"/>
    </location>
</feature>
<evidence type="ECO:0000256" key="1">
    <source>
        <dbReference type="SAM" id="SignalP"/>
    </source>
</evidence>